<feature type="transmembrane region" description="Helical" evidence="6">
    <location>
        <begin position="378"/>
        <end position="400"/>
    </location>
</feature>
<evidence type="ECO:0000256" key="3">
    <source>
        <dbReference type="ARBA" id="ARBA00022692"/>
    </source>
</evidence>
<organism evidence="7">
    <name type="scientific">hydrothermal vent metagenome</name>
    <dbReference type="NCBI Taxonomy" id="652676"/>
    <lineage>
        <taxon>unclassified sequences</taxon>
        <taxon>metagenomes</taxon>
        <taxon>ecological metagenomes</taxon>
    </lineage>
</organism>
<accession>A0A3B0XBM5</accession>
<feature type="transmembrane region" description="Helical" evidence="6">
    <location>
        <begin position="130"/>
        <end position="148"/>
    </location>
</feature>
<dbReference type="GO" id="GO:0022857">
    <property type="term" value="F:transmembrane transporter activity"/>
    <property type="evidence" value="ECO:0007669"/>
    <property type="project" value="InterPro"/>
</dbReference>
<keyword evidence="5 6" id="KW-0472">Membrane</keyword>
<evidence type="ECO:0000256" key="6">
    <source>
        <dbReference type="SAM" id="Phobius"/>
    </source>
</evidence>
<protein>
    <submittedName>
        <fullName evidence="7">Uncharacterized amino acid permease, GabP family</fullName>
    </submittedName>
</protein>
<feature type="transmembrane region" description="Helical" evidence="6">
    <location>
        <begin position="351"/>
        <end position="371"/>
    </location>
</feature>
<evidence type="ECO:0000256" key="5">
    <source>
        <dbReference type="ARBA" id="ARBA00023136"/>
    </source>
</evidence>
<sequence length="437" mass="46420">MTKTMQRSAEKKPMTVFSAASLGVGSMIGAGIFALMGEAGAIAGNAVYLSFIIAGVVALLSGYSLARLGARYPSAGGIVEYLVQSFGVGLFSGAMGIMLYIAALVAMALVAKTFGSYAATFFEMGNNRHFWVNGFSNAVIILFVLINLKGAGSVARWEKIIVVVKIMILVAFAIIGLMYSKPELLSPSLYPEGKMVLYSLAITFFAFEGFRVITNAAEDMPDPVKTLPRAIFLAIFLVLLLYIVVALAVSGNLDTEQVIKARDFALAEAARPVFGAAGFTVVAITALISTASSINANLYAVTNVTYQLAKNGELPNEFGKPIAHSREGLVISGALIILMSDFLPLSDIAAAGSISILIIHLIVHLGHLKVINETGASFFMLVLAVLATLLSLGFALIYTIQVSPEIILLIVLALVCAFGTEFLLHKFTARRVQARTS</sequence>
<keyword evidence="3 6" id="KW-0812">Transmembrane</keyword>
<dbReference type="PANTHER" id="PTHR42770:SF11">
    <property type="entry name" value="INNER MEMBRANE TRANSPORT PROTEIN YBAT"/>
    <property type="match status" value="1"/>
</dbReference>
<dbReference type="PIRSF" id="PIRSF006060">
    <property type="entry name" value="AA_transporter"/>
    <property type="match status" value="1"/>
</dbReference>
<dbReference type="Gene3D" id="1.20.1740.10">
    <property type="entry name" value="Amino acid/polyamine transporter I"/>
    <property type="match status" value="1"/>
</dbReference>
<feature type="transmembrane region" description="Helical" evidence="6">
    <location>
        <begin position="269"/>
        <end position="288"/>
    </location>
</feature>
<keyword evidence="4 6" id="KW-1133">Transmembrane helix</keyword>
<feature type="transmembrane region" description="Helical" evidence="6">
    <location>
        <begin position="226"/>
        <end position="249"/>
    </location>
</feature>
<evidence type="ECO:0000256" key="2">
    <source>
        <dbReference type="ARBA" id="ARBA00022475"/>
    </source>
</evidence>
<dbReference type="GO" id="GO:0005886">
    <property type="term" value="C:plasma membrane"/>
    <property type="evidence" value="ECO:0007669"/>
    <property type="project" value="UniProtKB-SubCell"/>
</dbReference>
<reference evidence="7" key="1">
    <citation type="submission" date="2018-06" db="EMBL/GenBank/DDBJ databases">
        <authorList>
            <person name="Zhirakovskaya E."/>
        </authorList>
    </citation>
    <scope>NUCLEOTIDE SEQUENCE</scope>
</reference>
<dbReference type="AlphaFoldDB" id="A0A3B0XBM5"/>
<proteinExistence type="predicted"/>
<comment type="subcellular location">
    <subcellularLocation>
        <location evidence="1">Cell membrane</location>
        <topology evidence="1">Multi-pass membrane protein</topology>
    </subcellularLocation>
</comment>
<keyword evidence="2" id="KW-1003">Cell membrane</keyword>
<dbReference type="Pfam" id="PF13520">
    <property type="entry name" value="AA_permease_2"/>
    <property type="match status" value="1"/>
</dbReference>
<evidence type="ECO:0000256" key="1">
    <source>
        <dbReference type="ARBA" id="ARBA00004651"/>
    </source>
</evidence>
<dbReference type="InterPro" id="IPR050367">
    <property type="entry name" value="APC_superfamily"/>
</dbReference>
<name>A0A3B0XBM5_9ZZZZ</name>
<feature type="transmembrane region" description="Helical" evidence="6">
    <location>
        <begin position="195"/>
        <end position="214"/>
    </location>
</feature>
<feature type="transmembrane region" description="Helical" evidence="6">
    <location>
        <begin position="86"/>
        <end position="110"/>
    </location>
</feature>
<gene>
    <name evidence="7" type="ORF">MNBD_GAMMA11-268</name>
</gene>
<evidence type="ECO:0000256" key="4">
    <source>
        <dbReference type="ARBA" id="ARBA00022989"/>
    </source>
</evidence>
<feature type="transmembrane region" description="Helical" evidence="6">
    <location>
        <begin position="42"/>
        <end position="65"/>
    </location>
</feature>
<feature type="transmembrane region" description="Helical" evidence="6">
    <location>
        <begin position="16"/>
        <end position="36"/>
    </location>
</feature>
<dbReference type="EMBL" id="UOFG01000245">
    <property type="protein sequence ID" value="VAW65161.1"/>
    <property type="molecule type" value="Genomic_DNA"/>
</dbReference>
<feature type="transmembrane region" description="Helical" evidence="6">
    <location>
        <begin position="160"/>
        <end position="180"/>
    </location>
</feature>
<feature type="transmembrane region" description="Helical" evidence="6">
    <location>
        <begin position="406"/>
        <end position="424"/>
    </location>
</feature>
<evidence type="ECO:0000313" key="7">
    <source>
        <dbReference type="EMBL" id="VAW65161.1"/>
    </source>
</evidence>
<feature type="transmembrane region" description="Helical" evidence="6">
    <location>
        <begin position="328"/>
        <end position="345"/>
    </location>
</feature>
<dbReference type="InterPro" id="IPR002293">
    <property type="entry name" value="AA/rel_permease1"/>
</dbReference>
<dbReference type="PANTHER" id="PTHR42770">
    <property type="entry name" value="AMINO ACID TRANSPORTER-RELATED"/>
    <property type="match status" value="1"/>
</dbReference>